<dbReference type="EMBL" id="CAKKTJ010000104">
    <property type="protein sequence ID" value="CAH0474395.1"/>
    <property type="molecule type" value="Genomic_DNA"/>
</dbReference>
<dbReference type="Proteomes" id="UP001160483">
    <property type="component" value="Unassembled WGS sequence"/>
</dbReference>
<dbReference type="PROSITE" id="PS01309">
    <property type="entry name" value="UPF0057"/>
    <property type="match status" value="1"/>
</dbReference>
<keyword evidence="4 7" id="KW-1133">Transmembrane helix</keyword>
<dbReference type="Pfam" id="PF01679">
    <property type="entry name" value="Pmp3"/>
    <property type="match status" value="1"/>
</dbReference>
<evidence type="ECO:0000256" key="2">
    <source>
        <dbReference type="ARBA" id="ARBA00009530"/>
    </source>
</evidence>
<dbReference type="InterPro" id="IPR000612">
    <property type="entry name" value="PMP3"/>
</dbReference>
<evidence type="ECO:0000256" key="4">
    <source>
        <dbReference type="ARBA" id="ARBA00022989"/>
    </source>
</evidence>
<feature type="transmembrane region" description="Helical" evidence="7">
    <location>
        <begin position="56"/>
        <end position="79"/>
    </location>
</feature>
<name>A0AAU9KM35_9STRA</name>
<comment type="subcellular location">
    <subcellularLocation>
        <location evidence="1">Membrane</location>
    </subcellularLocation>
</comment>
<evidence type="ECO:0000256" key="7">
    <source>
        <dbReference type="SAM" id="Phobius"/>
    </source>
</evidence>
<protein>
    <recommendedName>
        <fullName evidence="10">Plasma membrane proteolipid 3</fullName>
    </recommendedName>
</protein>
<evidence type="ECO:0000256" key="5">
    <source>
        <dbReference type="ARBA" id="ARBA00023136"/>
    </source>
</evidence>
<comment type="caution">
    <text evidence="8">The sequence shown here is derived from an EMBL/GenBank/DDBJ whole genome shotgun (WGS) entry which is preliminary data.</text>
</comment>
<evidence type="ECO:0000256" key="3">
    <source>
        <dbReference type="ARBA" id="ARBA00022692"/>
    </source>
</evidence>
<dbReference type="GO" id="GO:0016020">
    <property type="term" value="C:membrane"/>
    <property type="evidence" value="ECO:0007669"/>
    <property type="project" value="UniProtKB-SubCell"/>
</dbReference>
<keyword evidence="3 7" id="KW-0812">Transmembrane</keyword>
<evidence type="ECO:0000313" key="8">
    <source>
        <dbReference type="EMBL" id="CAH0474395.1"/>
    </source>
</evidence>
<dbReference type="PANTHER" id="PTHR21659">
    <property type="entry name" value="HYDROPHOBIC PROTEIN RCI2 LOW TEMPERATURE AND SALT RESPONSIVE PROTEIN LTI6 -RELATED"/>
    <property type="match status" value="1"/>
</dbReference>
<evidence type="ECO:0000313" key="9">
    <source>
        <dbReference type="Proteomes" id="UP001160483"/>
    </source>
</evidence>
<keyword evidence="5 7" id="KW-0472">Membrane</keyword>
<evidence type="ECO:0000256" key="6">
    <source>
        <dbReference type="SAM" id="MobiDB-lite"/>
    </source>
</evidence>
<evidence type="ECO:0000256" key="1">
    <source>
        <dbReference type="ARBA" id="ARBA00004370"/>
    </source>
</evidence>
<accession>A0AAU9KM35</accession>
<feature type="region of interest" description="Disordered" evidence="6">
    <location>
        <begin position="1"/>
        <end position="27"/>
    </location>
</feature>
<dbReference type="AlphaFoldDB" id="A0AAU9KM35"/>
<evidence type="ECO:0008006" key="10">
    <source>
        <dbReference type="Google" id="ProtNLM"/>
    </source>
</evidence>
<dbReference type="PANTHER" id="PTHR21659:SF42">
    <property type="entry name" value="UPF0057 MEMBRANE PROTEIN ZK632.10-RELATED"/>
    <property type="match status" value="1"/>
</dbReference>
<organism evidence="8 9">
    <name type="scientific">Peronospora belbahrii</name>
    <dbReference type="NCBI Taxonomy" id="622444"/>
    <lineage>
        <taxon>Eukaryota</taxon>
        <taxon>Sar</taxon>
        <taxon>Stramenopiles</taxon>
        <taxon>Oomycota</taxon>
        <taxon>Peronosporomycetes</taxon>
        <taxon>Peronosporales</taxon>
        <taxon>Peronosporaceae</taxon>
        <taxon>Peronospora</taxon>
    </lineage>
</organism>
<gene>
    <name evidence="8" type="ORF">PBS003_LOCUS1251</name>
</gene>
<reference evidence="8" key="1">
    <citation type="submission" date="2021-11" db="EMBL/GenBank/DDBJ databases">
        <authorList>
            <person name="Islam A."/>
            <person name="Islam S."/>
            <person name="Flora M.S."/>
            <person name="Rahman M."/>
            <person name="Ziaur R.M."/>
            <person name="Epstein J.H."/>
            <person name="Hassan M."/>
            <person name="Klassen M."/>
            <person name="Woodard K."/>
            <person name="Webb A."/>
            <person name="Webby R.J."/>
            <person name="El Zowalaty M.E."/>
        </authorList>
    </citation>
    <scope>NUCLEOTIDE SEQUENCE</scope>
    <source>
        <strain evidence="8">Pbs3</strain>
    </source>
</reference>
<sequence>MGHAMDDADNWFEGDESRSSSSSASSIDWDKTARLICAVLLPPLGVFLQTGCNKDLAINGLLTLFGYIPGIIHAVYVICVN</sequence>
<comment type="similarity">
    <text evidence="2">Belongs to the UPF0057 (PMP3) family.</text>
</comment>
<proteinExistence type="inferred from homology"/>